<name>A0ABQ9I090_9NEOP</name>
<reference evidence="1 2" key="1">
    <citation type="submission" date="2023-02" db="EMBL/GenBank/DDBJ databases">
        <title>LHISI_Scaffold_Assembly.</title>
        <authorList>
            <person name="Stuart O.P."/>
            <person name="Cleave R."/>
            <person name="Magrath M.J.L."/>
            <person name="Mikheyev A.S."/>
        </authorList>
    </citation>
    <scope>NUCLEOTIDE SEQUENCE [LARGE SCALE GENOMIC DNA]</scope>
    <source>
        <strain evidence="1">Daus_M_001</strain>
        <tissue evidence="1">Leg muscle</tissue>
    </source>
</reference>
<evidence type="ECO:0000313" key="2">
    <source>
        <dbReference type="Proteomes" id="UP001159363"/>
    </source>
</evidence>
<dbReference type="EMBL" id="JARBHB010000003">
    <property type="protein sequence ID" value="KAJ8890039.1"/>
    <property type="molecule type" value="Genomic_DNA"/>
</dbReference>
<sequence>MATESYLLRGSTAIKTLMSPRTFLARACPFLNIQSLSHGINVLSVNTNSACSQPASVVANMVREHIVCPTIRDFFFYFNVVSGPERLRRRADEGEERWIWSNTVMQRRGEWEITEQTRRPTASSGTIPLCEHLGNRTRSPLVGGNRSTWIVGNSPLISKQLIFILVLTPVEKKFTQAVLCVSETWAIGKVTQPTSDTYKQNLTLGNHKNRRSLGFEISFKGKRQTAIVKLVAVMEFSLNRSGRKFAWPSERSLRSSSETGRRTMGPYIREETGRASVAAWQLAANAMFLRAGGGLVRIEPADRDACRLLLLYRGVPPPPPSGTPLRGRVRCSASMTTLQASDVRHPELGSKKYPPFQYLVNKLETKRVVALDVHEDGRLKLSEVMVLEAKSDCWPSSISPFASYIRTALRDEKPGERCARSQRHIMDTTFFNSPVDIAVYMEIRYDFEYQLDNEGLNTGYFKQDGVTHHTSSISIAEMNPYMNPPTQLQNKIRTPGLRQLISNNHLARPLAKTPSTSQRLGTWLPKRRTDIGHCKAGPDVFPHPISSQGISQHGRGRPPPSDQLATVFDIKNKKPCMDYTWVDASNRVTAWSTSEEPAAGKTSSTETNQSVSPIAWYRRFTIKIIRGDYYSNEPPSVAPAGTGRKEEREILGVIFPCGRGHTSVLNRGGEGALPQVGSTCVPETLAAVIGGSVTGGKDVGTRPVSSWQPLRRAALRTPFTAITSVSSDRMNDRNQEDRQRTTRSIASGYHYTPEIKLWPTFKSVLSAGKDMAAEFWDARSLLNLEFLQRGETITAIFHSEGSSNFPETLLRFFFRNITLHFGRHLSLRSGESLTGKPHAMSAMRVEAMEQVVSEQDSPLELTTKKRRVICVGGDGTRENPSDVSGVYNVQKFELGTTDLIAQDTVC</sequence>
<dbReference type="Proteomes" id="UP001159363">
    <property type="component" value="Chromosome 3"/>
</dbReference>
<keyword evidence="2" id="KW-1185">Reference proteome</keyword>
<evidence type="ECO:0000313" key="1">
    <source>
        <dbReference type="EMBL" id="KAJ8890039.1"/>
    </source>
</evidence>
<proteinExistence type="predicted"/>
<protein>
    <submittedName>
        <fullName evidence="1">Uncharacterized protein</fullName>
    </submittedName>
</protein>
<comment type="caution">
    <text evidence="1">The sequence shown here is derived from an EMBL/GenBank/DDBJ whole genome shotgun (WGS) entry which is preliminary data.</text>
</comment>
<accession>A0ABQ9I090</accession>
<gene>
    <name evidence="1" type="ORF">PR048_009545</name>
</gene>
<organism evidence="1 2">
    <name type="scientific">Dryococelus australis</name>
    <dbReference type="NCBI Taxonomy" id="614101"/>
    <lineage>
        <taxon>Eukaryota</taxon>
        <taxon>Metazoa</taxon>
        <taxon>Ecdysozoa</taxon>
        <taxon>Arthropoda</taxon>
        <taxon>Hexapoda</taxon>
        <taxon>Insecta</taxon>
        <taxon>Pterygota</taxon>
        <taxon>Neoptera</taxon>
        <taxon>Polyneoptera</taxon>
        <taxon>Phasmatodea</taxon>
        <taxon>Verophasmatodea</taxon>
        <taxon>Anareolatae</taxon>
        <taxon>Phasmatidae</taxon>
        <taxon>Eurycanthinae</taxon>
        <taxon>Dryococelus</taxon>
    </lineage>
</organism>